<feature type="binding site" evidence="4">
    <location>
        <position position="268"/>
    </location>
    <ligand>
        <name>pyridoxal 5'-phosphate</name>
        <dbReference type="ChEBI" id="CHEBI:597326"/>
    </ligand>
</feature>
<dbReference type="GO" id="GO:0030170">
    <property type="term" value="F:pyridoxal phosphate binding"/>
    <property type="evidence" value="ECO:0007669"/>
    <property type="project" value="UniProtKB-UniRule"/>
</dbReference>
<feature type="binding site" evidence="4">
    <location>
        <position position="299"/>
    </location>
    <ligand>
        <name>pyridoxal 5'-phosphate</name>
        <dbReference type="ChEBI" id="CHEBI:597326"/>
    </ligand>
</feature>
<dbReference type="FunFam" id="3.40.640.10:FF:000031">
    <property type="entry name" value="Kynureninase"/>
    <property type="match status" value="1"/>
</dbReference>
<protein>
    <recommendedName>
        <fullName evidence="4 5">Kynureninase</fullName>
        <ecNumber evidence="4 5">3.7.1.3</ecNumber>
    </recommendedName>
    <alternativeName>
        <fullName evidence="4">Biosynthesis of nicotinic acid protein 5</fullName>
    </alternativeName>
    <alternativeName>
        <fullName evidence="4">L-kynurenine hydrolase</fullName>
    </alternativeName>
</protein>
<feature type="binding site" evidence="4">
    <location>
        <position position="131"/>
    </location>
    <ligand>
        <name>pyridoxal 5'-phosphate</name>
        <dbReference type="ChEBI" id="CHEBI:597326"/>
    </ligand>
</feature>
<dbReference type="InterPro" id="IPR010111">
    <property type="entry name" value="Kynureninase"/>
</dbReference>
<dbReference type="InterPro" id="IPR015424">
    <property type="entry name" value="PyrdxlP-dep_Trfase"/>
</dbReference>
<dbReference type="GO" id="GO:0019441">
    <property type="term" value="P:L-tryptophan catabolic process to kynurenine"/>
    <property type="evidence" value="ECO:0007669"/>
    <property type="project" value="TreeGrafter"/>
</dbReference>
<feature type="binding site" evidence="4">
    <location>
        <position position="243"/>
    </location>
    <ligand>
        <name>pyridoxal 5'-phosphate</name>
        <dbReference type="ChEBI" id="CHEBI:597326"/>
    </ligand>
</feature>
<evidence type="ECO:0000256" key="1">
    <source>
        <dbReference type="ARBA" id="ARBA00022642"/>
    </source>
</evidence>
<comment type="subunit">
    <text evidence="4 5">Homodimer.</text>
</comment>
<dbReference type="GO" id="GO:0005737">
    <property type="term" value="C:cytoplasm"/>
    <property type="evidence" value="ECO:0007669"/>
    <property type="project" value="UniProtKB-SubCell"/>
</dbReference>
<keyword evidence="3 4" id="KW-0663">Pyridoxal phosphate</keyword>
<keyword evidence="1 4" id="KW-0662">Pyridine nucleotide biosynthesis</keyword>
<organism evidence="6 7">
    <name type="scientific">Coemansia guatemalensis</name>
    <dbReference type="NCBI Taxonomy" id="2761395"/>
    <lineage>
        <taxon>Eukaryota</taxon>
        <taxon>Fungi</taxon>
        <taxon>Fungi incertae sedis</taxon>
        <taxon>Zoopagomycota</taxon>
        <taxon>Kickxellomycotina</taxon>
        <taxon>Kickxellomycetes</taxon>
        <taxon>Kickxellales</taxon>
        <taxon>Kickxellaceae</taxon>
        <taxon>Coemansia</taxon>
    </lineage>
</organism>
<dbReference type="GO" id="GO:0043420">
    <property type="term" value="P:anthranilate metabolic process"/>
    <property type="evidence" value="ECO:0007669"/>
    <property type="project" value="UniProtKB-UniRule"/>
</dbReference>
<dbReference type="PANTHER" id="PTHR14084:SF0">
    <property type="entry name" value="KYNURENINASE"/>
    <property type="match status" value="1"/>
</dbReference>
<feature type="binding site" evidence="4">
    <location>
        <begin position="159"/>
        <end position="162"/>
    </location>
    <ligand>
        <name>pyridoxal 5'-phosphate</name>
        <dbReference type="ChEBI" id="CHEBI:597326"/>
    </ligand>
</feature>
<evidence type="ECO:0000313" key="6">
    <source>
        <dbReference type="EMBL" id="KAJ2804646.1"/>
    </source>
</evidence>
<dbReference type="Proteomes" id="UP001140094">
    <property type="component" value="Unassembled WGS sequence"/>
</dbReference>
<keyword evidence="4 5" id="KW-0963">Cytoplasm</keyword>
<dbReference type="Gene3D" id="3.90.1150.10">
    <property type="entry name" value="Aspartate Aminotransferase, domain 1"/>
    <property type="match status" value="1"/>
</dbReference>
<comment type="catalytic activity">
    <reaction evidence="5">
        <text>3-hydroxy-L-kynurenine + H2O = 3-hydroxyanthranilate + L-alanine + H(+)</text>
        <dbReference type="Rhea" id="RHEA:25143"/>
        <dbReference type="ChEBI" id="CHEBI:15377"/>
        <dbReference type="ChEBI" id="CHEBI:15378"/>
        <dbReference type="ChEBI" id="CHEBI:36559"/>
        <dbReference type="ChEBI" id="CHEBI:57972"/>
        <dbReference type="ChEBI" id="CHEBI:58125"/>
        <dbReference type="EC" id="3.7.1.3"/>
    </reaction>
</comment>
<comment type="subcellular location">
    <subcellularLocation>
        <location evidence="4 5">Cytoplasm</location>
    </subcellularLocation>
</comment>
<evidence type="ECO:0000256" key="4">
    <source>
        <dbReference type="HAMAP-Rule" id="MF_03017"/>
    </source>
</evidence>
<comment type="pathway">
    <text evidence="4 5">Cofactor biosynthesis; NAD(+) biosynthesis; quinolinate from L-kynurenine: step 2/3.</text>
</comment>
<evidence type="ECO:0000256" key="3">
    <source>
        <dbReference type="ARBA" id="ARBA00022898"/>
    </source>
</evidence>
<feature type="modified residue" description="N6-(pyridoxal phosphate)lysine" evidence="4">
    <location>
        <position position="269"/>
    </location>
</feature>
<comment type="catalytic activity">
    <reaction evidence="4 5">
        <text>L-kynurenine + H2O = anthranilate + L-alanine + H(+)</text>
        <dbReference type="Rhea" id="RHEA:16813"/>
        <dbReference type="ChEBI" id="CHEBI:15377"/>
        <dbReference type="ChEBI" id="CHEBI:15378"/>
        <dbReference type="ChEBI" id="CHEBI:16567"/>
        <dbReference type="ChEBI" id="CHEBI:57959"/>
        <dbReference type="ChEBI" id="CHEBI:57972"/>
        <dbReference type="EC" id="3.7.1.3"/>
    </reaction>
</comment>
<gene>
    <name evidence="4 6" type="primary">BNA5</name>
    <name evidence="6" type="ORF">H4R20_002424</name>
</gene>
<dbReference type="PANTHER" id="PTHR14084">
    <property type="entry name" value="KYNURENINASE"/>
    <property type="match status" value="1"/>
</dbReference>
<dbReference type="EMBL" id="JANBUO010000378">
    <property type="protein sequence ID" value="KAJ2804646.1"/>
    <property type="molecule type" value="Genomic_DNA"/>
</dbReference>
<evidence type="ECO:0000256" key="5">
    <source>
        <dbReference type="PIRNR" id="PIRNR038800"/>
    </source>
</evidence>
<feature type="binding site" evidence="4">
    <location>
        <position position="327"/>
    </location>
    <ligand>
        <name>pyridoxal 5'-phosphate</name>
        <dbReference type="ChEBI" id="CHEBI:597326"/>
    </ligand>
</feature>
<dbReference type="InterPro" id="IPR015422">
    <property type="entry name" value="PyrdxlP-dep_Trfase_small"/>
</dbReference>
<dbReference type="HAMAP" id="MF_01970">
    <property type="entry name" value="Kynureninase"/>
    <property type="match status" value="1"/>
</dbReference>
<comment type="function">
    <text evidence="4 5">Catalyzes the cleavage of L-kynurenine (L-Kyn) and L-3-hydroxykynurenine (L-3OHKyn) into anthranilic acid (AA) and 3-hydroxyanthranilic acid (3-OHAA), respectively.</text>
</comment>
<feature type="binding site" evidence="4">
    <location>
        <position position="246"/>
    </location>
    <ligand>
        <name>pyridoxal 5'-phosphate</name>
        <dbReference type="ChEBI" id="CHEBI:597326"/>
    </ligand>
</feature>
<accession>A0A9W8I3V5</accession>
<comment type="caution">
    <text evidence="6">The sequence shown here is derived from an EMBL/GenBank/DDBJ whole genome shotgun (WGS) entry which is preliminary data.</text>
</comment>
<dbReference type="PIRSF" id="PIRSF038800">
    <property type="entry name" value="KYNU"/>
    <property type="match status" value="1"/>
</dbReference>
<name>A0A9W8I3V5_9FUNG</name>
<dbReference type="GO" id="GO:0097053">
    <property type="term" value="P:L-kynurenine catabolic process"/>
    <property type="evidence" value="ECO:0007669"/>
    <property type="project" value="UniProtKB-UniRule"/>
</dbReference>
<comment type="cofactor">
    <cofactor evidence="4 5">
        <name>pyridoxal 5'-phosphate</name>
        <dbReference type="ChEBI" id="CHEBI:597326"/>
    </cofactor>
</comment>
<dbReference type="Pfam" id="PF22580">
    <property type="entry name" value="KYNU_C"/>
    <property type="match status" value="1"/>
</dbReference>
<dbReference type="OrthoDB" id="5978656at2759"/>
<evidence type="ECO:0000313" key="7">
    <source>
        <dbReference type="Proteomes" id="UP001140094"/>
    </source>
</evidence>
<comment type="pathway">
    <text evidence="4 5">Amino-acid degradation; L-kynurenine degradation; L-alanine and anthranilate from L-kynurenine: step 1/1.</text>
</comment>
<comment type="similarity">
    <text evidence="4 5">Belongs to the kynureninase family.</text>
</comment>
<proteinExistence type="inferred from homology"/>
<evidence type="ECO:0000256" key="2">
    <source>
        <dbReference type="ARBA" id="ARBA00022801"/>
    </source>
</evidence>
<keyword evidence="7" id="KW-1185">Reference proteome</keyword>
<dbReference type="GO" id="GO:0034354">
    <property type="term" value="P:'de novo' NAD+ biosynthetic process from L-tryptophan"/>
    <property type="evidence" value="ECO:0007669"/>
    <property type="project" value="UniProtKB-UniRule"/>
</dbReference>
<dbReference type="GO" id="GO:0019805">
    <property type="term" value="P:quinolinate biosynthetic process"/>
    <property type="evidence" value="ECO:0007669"/>
    <property type="project" value="UniProtKB-UniRule"/>
</dbReference>
<sequence length="467" mass="51434">MTVMEHLLATANKTGLGLEDPCFAQEMDRADPLARLRSEFAIPTINQATGRDAVDGNDPCVYLCGNSLGLMPKQARRILNEEMDEWAARGVVGHFRHSKGRPWVGYRSHIVEKMAPIVGAEPIEVGVMNTLTTNLHLLLAAFYRPTDQRYKILIESKAFPSDHYAVESQIKWHGRPEDALLLAEPRPGERTLRTEDILSLIAREGSSIAVVMLSGVQYYTGQVFEMDRITAAAKAAGCMVGWDVTHAAGNVPLSLHDWDVDFACWCSYKYLNSGPGGISCFFVHERYAHDADLRRLTGWWGHDAESRFDMTNQFVPGAGAAGFEVSNTPILISATLLGSLDVFSQTSMAELRDKSILLTTYLEHLLQTRIGDRVEIITPSKHRGAQLSLLFASEVFEHVFSALMDAGVVCDERKPNCIRLAPAPLYNTFSDVWRAVDTIYAALASVDANDLPKCAAPCAVIGFAESA</sequence>
<dbReference type="SUPFAM" id="SSF53383">
    <property type="entry name" value="PLP-dependent transferases"/>
    <property type="match status" value="1"/>
</dbReference>
<dbReference type="Gene3D" id="3.40.640.10">
    <property type="entry name" value="Type I PLP-dependent aspartate aminotransferase-like (Major domain)"/>
    <property type="match status" value="1"/>
</dbReference>
<feature type="binding site" evidence="4">
    <location>
        <position position="132"/>
    </location>
    <ligand>
        <name>pyridoxal 5'-phosphate</name>
        <dbReference type="ChEBI" id="CHEBI:597326"/>
    </ligand>
</feature>
<dbReference type="AlphaFoldDB" id="A0A9W8I3V5"/>
<dbReference type="NCBIfam" id="TIGR01814">
    <property type="entry name" value="kynureninase"/>
    <property type="match status" value="1"/>
</dbReference>
<dbReference type="InterPro" id="IPR015421">
    <property type="entry name" value="PyrdxlP-dep_Trfase_major"/>
</dbReference>
<reference evidence="6" key="1">
    <citation type="submission" date="2022-07" db="EMBL/GenBank/DDBJ databases">
        <title>Phylogenomic reconstructions and comparative analyses of Kickxellomycotina fungi.</title>
        <authorList>
            <person name="Reynolds N.K."/>
            <person name="Stajich J.E."/>
            <person name="Barry K."/>
            <person name="Grigoriev I.V."/>
            <person name="Crous P."/>
            <person name="Smith M.E."/>
        </authorList>
    </citation>
    <scope>NUCLEOTIDE SEQUENCE</scope>
    <source>
        <strain evidence="6">NRRL 1565</strain>
    </source>
</reference>
<dbReference type="GO" id="GO:0030429">
    <property type="term" value="F:kynureninase activity"/>
    <property type="evidence" value="ECO:0007669"/>
    <property type="project" value="UniProtKB-UniRule"/>
</dbReference>
<keyword evidence="2 4" id="KW-0378">Hydrolase</keyword>
<feature type="binding site" evidence="4">
    <location>
        <position position="214"/>
    </location>
    <ligand>
        <name>pyridoxal 5'-phosphate</name>
        <dbReference type="ChEBI" id="CHEBI:597326"/>
    </ligand>
</feature>
<dbReference type="EC" id="3.7.1.3" evidence="4 5"/>